<gene>
    <name evidence="2" type="ORF">EJ08DRAFT_6678</name>
</gene>
<reference evidence="2" key="1">
    <citation type="journal article" date="2020" name="Stud. Mycol.">
        <title>101 Dothideomycetes genomes: a test case for predicting lifestyles and emergence of pathogens.</title>
        <authorList>
            <person name="Haridas S."/>
            <person name="Albert R."/>
            <person name="Binder M."/>
            <person name="Bloem J."/>
            <person name="Labutti K."/>
            <person name="Salamov A."/>
            <person name="Andreopoulos B."/>
            <person name="Baker S."/>
            <person name="Barry K."/>
            <person name="Bills G."/>
            <person name="Bluhm B."/>
            <person name="Cannon C."/>
            <person name="Castanera R."/>
            <person name="Culley D."/>
            <person name="Daum C."/>
            <person name="Ezra D."/>
            <person name="Gonzalez J."/>
            <person name="Henrissat B."/>
            <person name="Kuo A."/>
            <person name="Liang C."/>
            <person name="Lipzen A."/>
            <person name="Lutzoni F."/>
            <person name="Magnuson J."/>
            <person name="Mondo S."/>
            <person name="Nolan M."/>
            <person name="Ohm R."/>
            <person name="Pangilinan J."/>
            <person name="Park H.-J."/>
            <person name="Ramirez L."/>
            <person name="Alfaro M."/>
            <person name="Sun H."/>
            <person name="Tritt A."/>
            <person name="Yoshinaga Y."/>
            <person name="Zwiers L.-H."/>
            <person name="Turgeon B."/>
            <person name="Goodwin S."/>
            <person name="Spatafora J."/>
            <person name="Crous P."/>
            <person name="Grigoriev I."/>
        </authorList>
    </citation>
    <scope>NUCLEOTIDE SEQUENCE</scope>
    <source>
        <strain evidence="2">CBS 130266</strain>
    </source>
</reference>
<comment type="caution">
    <text evidence="2">The sequence shown here is derived from an EMBL/GenBank/DDBJ whole genome shotgun (WGS) entry which is preliminary data.</text>
</comment>
<dbReference type="Proteomes" id="UP000800235">
    <property type="component" value="Unassembled WGS sequence"/>
</dbReference>
<accession>A0A9P4P4V1</accession>
<evidence type="ECO:0000313" key="2">
    <source>
        <dbReference type="EMBL" id="KAF2436918.1"/>
    </source>
</evidence>
<evidence type="ECO:0000259" key="1">
    <source>
        <dbReference type="PROSITE" id="PS50181"/>
    </source>
</evidence>
<protein>
    <recommendedName>
        <fullName evidence="1">F-box domain-containing protein</fullName>
    </recommendedName>
</protein>
<proteinExistence type="predicted"/>
<name>A0A9P4P4V1_9PEZI</name>
<organism evidence="2 3">
    <name type="scientific">Tothia fuscella</name>
    <dbReference type="NCBI Taxonomy" id="1048955"/>
    <lineage>
        <taxon>Eukaryota</taxon>
        <taxon>Fungi</taxon>
        <taxon>Dikarya</taxon>
        <taxon>Ascomycota</taxon>
        <taxon>Pezizomycotina</taxon>
        <taxon>Dothideomycetes</taxon>
        <taxon>Pleosporomycetidae</taxon>
        <taxon>Venturiales</taxon>
        <taxon>Cylindrosympodiaceae</taxon>
        <taxon>Tothia</taxon>
    </lineage>
</organism>
<feature type="domain" description="F-box" evidence="1">
    <location>
        <begin position="1"/>
        <end position="46"/>
    </location>
</feature>
<evidence type="ECO:0000313" key="3">
    <source>
        <dbReference type="Proteomes" id="UP000800235"/>
    </source>
</evidence>
<dbReference type="EMBL" id="MU007009">
    <property type="protein sequence ID" value="KAF2436918.1"/>
    <property type="molecule type" value="Genomic_DNA"/>
</dbReference>
<dbReference type="AlphaFoldDB" id="A0A9P4P4V1"/>
<dbReference type="InterPro" id="IPR001810">
    <property type="entry name" value="F-box_dom"/>
</dbReference>
<keyword evidence="3" id="KW-1185">Reference proteome</keyword>
<dbReference type="PROSITE" id="PS50181">
    <property type="entry name" value="FBOX"/>
    <property type="match status" value="1"/>
</dbReference>
<sequence>MAELGCLPAELLSQIFKDLPTHSLKDVRLQNRKMAKLACPYLFRQISLKMTPQSFKTFNNIANHAVFSPLVKTLHFDRRILDLEHWTVQIRHYEDWVQYMILRYILQNDPKGELNICVNALDDMQYEVLSEVYDAFEALCHWQDRMISRDTNLEYLTLLFGKLPNLKAITLQYENKPMSCETWRRWYPTNQFAREFDSTMELAFGGFSPPYHLQEKYVGFI</sequence>
<dbReference type="OrthoDB" id="5422579at2759"/>